<reference evidence="1" key="1">
    <citation type="submission" date="2022-10" db="EMBL/GenBank/DDBJ databases">
        <title>Culturing micro-colonial fungi from biological soil crusts in the Mojave desert and describing Neophaeococcomyces mojavensis, and introducing the new genera and species Taxawa tesnikishii.</title>
        <authorList>
            <person name="Kurbessoian T."/>
            <person name="Stajich J.E."/>
        </authorList>
    </citation>
    <scope>NUCLEOTIDE SEQUENCE</scope>
    <source>
        <strain evidence="1">JES_115</strain>
    </source>
</reference>
<dbReference type="EMBL" id="JAPDRP010000007">
    <property type="protein sequence ID" value="KAJ9645939.1"/>
    <property type="molecule type" value="Genomic_DNA"/>
</dbReference>
<gene>
    <name evidence="1" type="ORF">H2199_002982</name>
</gene>
<sequence length="251" mass="27023">MTEQSPQPRLPTVAIVGATGHLGQHITSALVSPETRPLFSQVILLSRHPSWRLSSWQDSADATIRIYDENNLAASFTGVDVLINAIGPSGHDFKDRLLRALPDSMGPQKAHFALAQRLLPGVKICRVYIGLFLEDSIGPWFGFDTKAGRYESVGNAGTPVSFTALADVGRAVARLAALRAEEVPREVHIAGDTVSMAGVAEHLSKPQNIINHDLVAPAHNQHVLHTRTQAAPPALRRGKGWFHGSAGAPPR</sequence>
<protein>
    <submittedName>
        <fullName evidence="1">Uncharacterized protein</fullName>
    </submittedName>
</protein>
<comment type="caution">
    <text evidence="1">The sequence shown here is derived from an EMBL/GenBank/DDBJ whole genome shotgun (WGS) entry which is preliminary data.</text>
</comment>
<evidence type="ECO:0000313" key="1">
    <source>
        <dbReference type="EMBL" id="KAJ9645939.1"/>
    </source>
</evidence>
<accession>A0ACC2ZF55</accession>
<dbReference type="Proteomes" id="UP001172680">
    <property type="component" value="Unassembled WGS sequence"/>
</dbReference>
<evidence type="ECO:0000313" key="2">
    <source>
        <dbReference type="Proteomes" id="UP001172680"/>
    </source>
</evidence>
<keyword evidence="2" id="KW-1185">Reference proteome</keyword>
<name>A0ACC2ZF55_9PEZI</name>
<proteinExistence type="predicted"/>
<organism evidence="1 2">
    <name type="scientific">Coniosporium tulheliwenetii</name>
    <dbReference type="NCBI Taxonomy" id="3383036"/>
    <lineage>
        <taxon>Eukaryota</taxon>
        <taxon>Fungi</taxon>
        <taxon>Dikarya</taxon>
        <taxon>Ascomycota</taxon>
        <taxon>Pezizomycotina</taxon>
        <taxon>Dothideomycetes</taxon>
        <taxon>Dothideomycetes incertae sedis</taxon>
        <taxon>Coniosporium</taxon>
    </lineage>
</organism>